<dbReference type="EMBL" id="UKAW01000002">
    <property type="protein sequence ID" value="SXG10677.1"/>
    <property type="molecule type" value="Genomic_DNA"/>
</dbReference>
<gene>
    <name evidence="1" type="ORF">SAMEA3499874_00642</name>
</gene>
<reference evidence="1 2" key="1">
    <citation type="submission" date="2018-08" db="EMBL/GenBank/DDBJ databases">
        <authorList>
            <consortium name="Pathogen Informatics"/>
        </authorList>
    </citation>
    <scope>NUCLEOTIDE SEQUENCE [LARGE SCALE GENOMIC DNA]</scope>
    <source>
        <strain evidence="1 2">EuSCAPE_AT002</strain>
    </source>
</reference>
<evidence type="ECO:0000313" key="2">
    <source>
        <dbReference type="Proteomes" id="UP000257587"/>
    </source>
</evidence>
<name>A0A8B4U3K5_KLEPN</name>
<dbReference type="Proteomes" id="UP000257587">
    <property type="component" value="Unassembled WGS sequence"/>
</dbReference>
<evidence type="ECO:0000313" key="1">
    <source>
        <dbReference type="EMBL" id="SXG10677.1"/>
    </source>
</evidence>
<sequence>MGARGRAGAAADHGGHAGDQRLFRLLRTDPVNMGIDPAGGDNFSFGGNHFRRGTDGDGDVGLDVGVTGFADGEDPAVLHADIGLNDPPVIDDQRVGEHQVDTVGGQHLPLAHAVADHFAAAEFDLFPVGGQIVLHLDPQLGIRQAHLVADGGAEHIGIGLA</sequence>
<dbReference type="AlphaFoldDB" id="A0A8B4U3K5"/>
<protein>
    <submittedName>
        <fullName evidence="1">Uncharacterized protein</fullName>
    </submittedName>
</protein>
<accession>A0A8B4U3K5</accession>
<organism evidence="1 2">
    <name type="scientific">Klebsiella pneumoniae</name>
    <dbReference type="NCBI Taxonomy" id="573"/>
    <lineage>
        <taxon>Bacteria</taxon>
        <taxon>Pseudomonadati</taxon>
        <taxon>Pseudomonadota</taxon>
        <taxon>Gammaproteobacteria</taxon>
        <taxon>Enterobacterales</taxon>
        <taxon>Enterobacteriaceae</taxon>
        <taxon>Klebsiella/Raoultella group</taxon>
        <taxon>Klebsiella</taxon>
        <taxon>Klebsiella pneumoniae complex</taxon>
    </lineage>
</organism>
<comment type="caution">
    <text evidence="1">The sequence shown here is derived from an EMBL/GenBank/DDBJ whole genome shotgun (WGS) entry which is preliminary data.</text>
</comment>
<proteinExistence type="predicted"/>